<keyword evidence="4" id="KW-1185">Reference proteome</keyword>
<gene>
    <name evidence="3" type="ORF">C5745_18430</name>
</gene>
<feature type="transmembrane region" description="Helical" evidence="1">
    <location>
        <begin position="38"/>
        <end position="59"/>
    </location>
</feature>
<evidence type="ECO:0000256" key="1">
    <source>
        <dbReference type="SAM" id="Phobius"/>
    </source>
</evidence>
<evidence type="ECO:0000259" key="2">
    <source>
        <dbReference type="Pfam" id="PF22827"/>
    </source>
</evidence>
<dbReference type="InterPro" id="IPR055087">
    <property type="entry name" value="GldL-like_N"/>
</dbReference>
<evidence type="ECO:0000313" key="3">
    <source>
        <dbReference type="EMBL" id="PRD45466.1"/>
    </source>
</evidence>
<keyword evidence="1" id="KW-0812">Transmembrane</keyword>
<accession>A0A2S9IY54</accession>
<dbReference type="OrthoDB" id="1466660at2"/>
<dbReference type="InterPro" id="IPR019852">
    <property type="entry name" value="Motility-assoc_prot_GldL"/>
</dbReference>
<proteinExistence type="predicted"/>
<feature type="transmembrane region" description="Helical" evidence="1">
    <location>
        <begin position="12"/>
        <end position="32"/>
    </location>
</feature>
<dbReference type="AlphaFoldDB" id="A0A2S9IY54"/>
<dbReference type="RefSeq" id="WP_105718490.1">
    <property type="nucleotide sequence ID" value="NZ_PVBQ01000021.1"/>
</dbReference>
<evidence type="ECO:0000313" key="4">
    <source>
        <dbReference type="Proteomes" id="UP000239711"/>
    </source>
</evidence>
<dbReference type="Pfam" id="PF22827">
    <property type="entry name" value="GldL_N"/>
    <property type="match status" value="1"/>
</dbReference>
<dbReference type="EMBL" id="PVBQ01000021">
    <property type="protein sequence ID" value="PRD45466.1"/>
    <property type="molecule type" value="Genomic_DNA"/>
</dbReference>
<comment type="caution">
    <text evidence="3">The sequence shown here is derived from an EMBL/GenBank/DDBJ whole genome shotgun (WGS) entry which is preliminary data.</text>
</comment>
<reference evidence="3 4" key="1">
    <citation type="submission" date="2018-02" db="EMBL/GenBank/DDBJ databases">
        <title>The draft genome of Sphingobacterium sp. 5JN-11.</title>
        <authorList>
            <person name="Liu L."/>
            <person name="Li L."/>
            <person name="Liang L."/>
            <person name="Zhang X."/>
            <person name="Wang T."/>
        </authorList>
    </citation>
    <scope>NUCLEOTIDE SEQUENCE [LARGE SCALE GENOMIC DNA]</scope>
    <source>
        <strain evidence="3 4">5JN-11</strain>
    </source>
</reference>
<name>A0A2S9IY54_9SPHI</name>
<dbReference type="NCBIfam" id="TIGR03513">
    <property type="entry name" value="GldL_gliding"/>
    <property type="match status" value="1"/>
</dbReference>
<feature type="domain" description="Gliding motility protein GldL-like N-terminal" evidence="2">
    <location>
        <begin position="16"/>
        <end position="77"/>
    </location>
</feature>
<protein>
    <submittedName>
        <fullName evidence="3">Gliding motility protein GldL</fullName>
    </submittedName>
</protein>
<organism evidence="3 4">
    <name type="scientific">Sphingobacterium haloxyli</name>
    <dbReference type="NCBI Taxonomy" id="2100533"/>
    <lineage>
        <taxon>Bacteria</taxon>
        <taxon>Pseudomonadati</taxon>
        <taxon>Bacteroidota</taxon>
        <taxon>Sphingobacteriia</taxon>
        <taxon>Sphingobacteriales</taxon>
        <taxon>Sphingobacteriaceae</taxon>
        <taxon>Sphingobacterium</taxon>
    </lineage>
</organism>
<dbReference type="Proteomes" id="UP000239711">
    <property type="component" value="Unassembled WGS sequence"/>
</dbReference>
<keyword evidence="1" id="KW-1133">Transmembrane helix</keyword>
<keyword evidence="1" id="KW-0472">Membrane</keyword>
<sequence length="271" mass="30298">MSVKKKDNSRWLHVAISWGASIVIVGVLFKILYIGGSFANYMIGIGLAVEAFLFFLMGFNPPPKEPAWERVYPELDENYAGELPQHAVVRSQQPTGPSATEALDKMFADAKIEPVMIENLGRGLRDFSDKVSAINQISDVSFAANEFTEKLKYASSKFDNLSLAFEKASANLVSMSNTNMDTAGYHQQVQNLTNNLKSLNEMYERELRDSASHLQSMNQFYESLSYTMKNFNESLDDSKAFKEEVNKLAKNLAALNTVYGGMLTAMNQPRV</sequence>